<dbReference type="Pfam" id="PF07162">
    <property type="entry name" value="B9-C2"/>
    <property type="match status" value="1"/>
</dbReference>
<comment type="subcellular location">
    <subcellularLocation>
        <location evidence="1">Cytoplasm</location>
        <location evidence="1">Cytoskeleton</location>
        <location evidence="1">Cilium basal body</location>
    </subcellularLocation>
</comment>
<dbReference type="EMBL" id="JWZX01002949">
    <property type="protein sequence ID" value="KOO25620.1"/>
    <property type="molecule type" value="Genomic_DNA"/>
</dbReference>
<feature type="region of interest" description="Disordered" evidence="6">
    <location>
        <begin position="644"/>
        <end position="663"/>
    </location>
</feature>
<evidence type="ECO:0000313" key="8">
    <source>
        <dbReference type="Proteomes" id="UP000037460"/>
    </source>
</evidence>
<gene>
    <name evidence="7" type="ORF">Ctob_000351</name>
</gene>
<keyword evidence="2" id="KW-0963">Cytoplasm</keyword>
<dbReference type="Proteomes" id="UP000037460">
    <property type="component" value="Unassembled WGS sequence"/>
</dbReference>
<keyword evidence="3" id="KW-0970">Cilium biogenesis/degradation</keyword>
<reference evidence="8" key="1">
    <citation type="journal article" date="2015" name="PLoS Genet.">
        <title>Genome Sequence and Transcriptome Analyses of Chrysochromulina tobin: Metabolic Tools for Enhanced Algal Fitness in the Prominent Order Prymnesiales (Haptophyceae).</title>
        <authorList>
            <person name="Hovde B.T."/>
            <person name="Deodato C.R."/>
            <person name="Hunsperger H.M."/>
            <person name="Ryken S.A."/>
            <person name="Yost W."/>
            <person name="Jha R.K."/>
            <person name="Patterson J."/>
            <person name="Monnat R.J. Jr."/>
            <person name="Barlow S.B."/>
            <person name="Starkenburg S.R."/>
            <person name="Cattolico R.A."/>
        </authorList>
    </citation>
    <scope>NUCLEOTIDE SEQUENCE</scope>
    <source>
        <strain evidence="8">CCMP291</strain>
    </source>
</reference>
<name>A0A0M0JGN9_9EUKA</name>
<keyword evidence="4" id="KW-0206">Cytoskeleton</keyword>
<evidence type="ECO:0000256" key="2">
    <source>
        <dbReference type="ARBA" id="ARBA00022490"/>
    </source>
</evidence>
<dbReference type="OrthoDB" id="10263520at2759"/>
<feature type="compositionally biased region" description="Acidic residues" evidence="6">
    <location>
        <begin position="65"/>
        <end position="76"/>
    </location>
</feature>
<evidence type="ECO:0000256" key="6">
    <source>
        <dbReference type="SAM" id="MobiDB-lite"/>
    </source>
</evidence>
<dbReference type="GO" id="GO:0036038">
    <property type="term" value="C:MKS complex"/>
    <property type="evidence" value="ECO:0007669"/>
    <property type="project" value="TreeGrafter"/>
</dbReference>
<dbReference type="GO" id="GO:0060271">
    <property type="term" value="P:cilium assembly"/>
    <property type="evidence" value="ECO:0007669"/>
    <property type="project" value="TreeGrafter"/>
</dbReference>
<keyword evidence="5" id="KW-0966">Cell projection</keyword>
<sequence length="663" mass="72636">MAYIAPQTYRITDPIENLRLCVTVRKRATEGVRKLKQEEAEKPERRLSQKRLSLTRRASGAGKSDDDDEGENDAGDADSKLLHGEREEPEELLCEPRTFRWQEKAFSREEVKDIRTDLEPGGRKGLIGGAVNIATGVTRGAVNVATGVTKAATLGIVDLGGMSTGTVTNYQRAELERLDRAARDAGSGPYEGEIIYTRVHSEQFSTEWTSRFTDSAAEVPTPLARAVDEGLHLREHRDMMGEAACVSMHVLATLPIDKADDGRRRLNRSATPYLGKAVKAIGKATNDLLLGTQAERREEEVVLCELRLFPQGRLDIRPPLSYDVDSAPEAGTLDESAPRLARWYGVPGTRFEYRIENLAESDGAEEHEQAAIAERLAKLGMTTSTAGGGLGGGRPMAELDFPMPPRKVARVHYFLTLDSASGFDADSLYVAYYALAAPGWKLLPNCAASAVTQTSHVRALDQRAVLGFPIELALESEGPPTAARPPLSLFFSVVSRDMHERMAQLGYAHISPPAEAGMRTVEVQAWRLAEERTDALRRYFIGGTEELSDLRALALPDGFDITSQPQCLNKHGLQTVTTGMLHLQLHTVVQQYQTPKPAARGRPFSAKSMPQFQREKPGFGALKGAMMVGALARQPSAVDRVLKRLQERKRAEGTDDDDGAAAR</sequence>
<feature type="compositionally biased region" description="Basic and acidic residues" evidence="6">
    <location>
        <begin position="644"/>
        <end position="653"/>
    </location>
</feature>
<keyword evidence="8" id="KW-1185">Reference proteome</keyword>
<evidence type="ECO:0000256" key="1">
    <source>
        <dbReference type="ARBA" id="ARBA00004120"/>
    </source>
</evidence>
<evidence type="ECO:0000256" key="3">
    <source>
        <dbReference type="ARBA" id="ARBA00022794"/>
    </source>
</evidence>
<comment type="caution">
    <text evidence="7">The sequence shown here is derived from an EMBL/GenBank/DDBJ whole genome shotgun (WGS) entry which is preliminary data.</text>
</comment>
<protein>
    <submittedName>
        <fullName evidence="7">Meckel syndrome type 1 protein</fullName>
    </submittedName>
</protein>
<evidence type="ECO:0000256" key="4">
    <source>
        <dbReference type="ARBA" id="ARBA00023212"/>
    </source>
</evidence>
<evidence type="ECO:0000313" key="7">
    <source>
        <dbReference type="EMBL" id="KOO25620.1"/>
    </source>
</evidence>
<feature type="compositionally biased region" description="Basic and acidic residues" evidence="6">
    <location>
        <begin position="77"/>
        <end position="86"/>
    </location>
</feature>
<evidence type="ECO:0000256" key="5">
    <source>
        <dbReference type="ARBA" id="ARBA00023273"/>
    </source>
</evidence>
<dbReference type="PANTHER" id="PTHR12968:SF4">
    <property type="entry name" value="TECTONIC-LIKE COMPLEX MEMBER MKS1"/>
    <property type="match status" value="1"/>
</dbReference>
<dbReference type="AlphaFoldDB" id="A0A0M0JGN9"/>
<dbReference type="PANTHER" id="PTHR12968">
    <property type="entry name" value="B9 DOMAIN-CONTAINING"/>
    <property type="match status" value="1"/>
</dbReference>
<accession>A0A0M0JGN9</accession>
<feature type="region of interest" description="Disordered" evidence="6">
    <location>
        <begin position="34"/>
        <end position="91"/>
    </location>
</feature>
<feature type="compositionally biased region" description="Acidic residues" evidence="6">
    <location>
        <begin position="654"/>
        <end position="663"/>
    </location>
</feature>
<organism evidence="7 8">
    <name type="scientific">Chrysochromulina tobinii</name>
    <dbReference type="NCBI Taxonomy" id="1460289"/>
    <lineage>
        <taxon>Eukaryota</taxon>
        <taxon>Haptista</taxon>
        <taxon>Haptophyta</taxon>
        <taxon>Prymnesiophyceae</taxon>
        <taxon>Prymnesiales</taxon>
        <taxon>Chrysochromulinaceae</taxon>
        <taxon>Chrysochromulina</taxon>
    </lineage>
</organism>
<dbReference type="InterPro" id="IPR010796">
    <property type="entry name" value="C2_B9-type_dom"/>
</dbReference>
<proteinExistence type="predicted"/>
<feature type="compositionally biased region" description="Basic and acidic residues" evidence="6">
    <location>
        <begin position="34"/>
        <end position="47"/>
    </location>
</feature>
<dbReference type="PROSITE" id="PS51381">
    <property type="entry name" value="C2_B9"/>
    <property type="match status" value="1"/>
</dbReference>